<accession>G8XWV2</accession>
<dbReference type="CDD" id="cd03045">
    <property type="entry name" value="GST_N_Delta_Epsilon"/>
    <property type="match status" value="1"/>
</dbReference>
<dbReference type="SFLD" id="SFLDS00019">
    <property type="entry name" value="Glutathione_Transferase_(cytos"/>
    <property type="match status" value="1"/>
</dbReference>
<feature type="domain" description="GST C-terminal" evidence="3">
    <location>
        <begin position="88"/>
        <end position="216"/>
    </location>
</feature>
<dbReference type="InterPro" id="IPR040079">
    <property type="entry name" value="Glutathione_S-Trfase"/>
</dbReference>
<dbReference type="PROSITE" id="PS50405">
    <property type="entry name" value="GST_CTER"/>
    <property type="match status" value="1"/>
</dbReference>
<dbReference type="SUPFAM" id="SSF47616">
    <property type="entry name" value="GST C-terminal domain-like"/>
    <property type="match status" value="1"/>
</dbReference>
<name>G8XWV2_PERAM</name>
<evidence type="ECO:0000259" key="3">
    <source>
        <dbReference type="PROSITE" id="PS50405"/>
    </source>
</evidence>
<dbReference type="Gene3D" id="3.40.30.10">
    <property type="entry name" value="Glutaredoxin"/>
    <property type="match status" value="1"/>
</dbReference>
<dbReference type="InterPro" id="IPR010987">
    <property type="entry name" value="Glutathione-S-Trfase_C-like"/>
</dbReference>
<dbReference type="GO" id="GO:0006749">
    <property type="term" value="P:glutathione metabolic process"/>
    <property type="evidence" value="ECO:0007669"/>
    <property type="project" value="TreeGrafter"/>
</dbReference>
<dbReference type="GO" id="GO:0004364">
    <property type="term" value="F:glutathione transferase activity"/>
    <property type="evidence" value="ECO:0007669"/>
    <property type="project" value="TreeGrafter"/>
</dbReference>
<dbReference type="FunFam" id="3.40.30.10:FF:000034">
    <property type="entry name" value="glutathione S-transferase 1"/>
    <property type="match status" value="1"/>
</dbReference>
<dbReference type="InterPro" id="IPR004045">
    <property type="entry name" value="Glutathione_S-Trfase_N"/>
</dbReference>
<reference evidence="4" key="1">
    <citation type="submission" date="2009-03" db="EMBL/GenBank/DDBJ databases">
        <title>Isolation and characterization of glutathione S transferase class Theta from Periplaneta americana.</title>
        <authorList>
            <person name="Yit L.Y."/>
            <person name="Chew F.T."/>
        </authorList>
    </citation>
    <scope>NUCLEOTIDE SEQUENCE</scope>
</reference>
<protein>
    <submittedName>
        <fullName evidence="4">Glutathione S transferase class theta variant 8</fullName>
    </submittedName>
</protein>
<dbReference type="PANTHER" id="PTHR43969">
    <property type="entry name" value="GLUTATHIONE S TRANSFERASE D10, ISOFORM A-RELATED"/>
    <property type="match status" value="1"/>
</dbReference>
<keyword evidence="4" id="KW-0808">Transferase</keyword>
<dbReference type="InterPro" id="IPR036249">
    <property type="entry name" value="Thioredoxin-like_sf"/>
</dbReference>
<dbReference type="PANTHER" id="PTHR43969:SF9">
    <property type="entry name" value="GLUTATHIONE S TRANSFERASE D10, ISOFORM A-RELATED"/>
    <property type="match status" value="1"/>
</dbReference>
<evidence type="ECO:0000259" key="2">
    <source>
        <dbReference type="PROSITE" id="PS50404"/>
    </source>
</evidence>
<proteinExistence type="evidence at transcript level"/>
<dbReference type="AlphaFoldDB" id="G8XWV2"/>
<evidence type="ECO:0000256" key="1">
    <source>
        <dbReference type="ARBA" id="ARBA00011738"/>
    </source>
</evidence>
<dbReference type="InterPro" id="IPR036282">
    <property type="entry name" value="Glutathione-S-Trfase_C_sf"/>
</dbReference>
<dbReference type="SFLD" id="SFLDG00358">
    <property type="entry name" value="Main_(cytGST)"/>
    <property type="match status" value="1"/>
</dbReference>
<dbReference type="PROSITE" id="PS50404">
    <property type="entry name" value="GST_NTER"/>
    <property type="match status" value="1"/>
</dbReference>
<feature type="domain" description="GST N-terminal" evidence="2">
    <location>
        <begin position="1"/>
        <end position="82"/>
    </location>
</feature>
<sequence length="216" mass="24589">MPIDFYYFDASAPCQSIMMLAKTLGVELNLKEITLSAGDHRKPEFVQMNPQHCVPTINDNGFILWESRVILGYLVETYGKDDSLYPKDPKKRALVNQRLYFDIGTLYPKYILYYMPIIYQGTSPDPAHVAGFEQPLEFLEKFLEGNEWVAGNDITIADYTIGVTVSHMEAVGYDLKKHPNISRWLEKTKNTIPSYSEIMGVGIPALLDLLEKSVKK</sequence>
<dbReference type="FunFam" id="1.20.1050.10:FF:000007">
    <property type="entry name" value="Glutathione S-transferase 1-1"/>
    <property type="match status" value="1"/>
</dbReference>
<dbReference type="Gene3D" id="1.20.1050.10">
    <property type="match status" value="1"/>
</dbReference>
<dbReference type="CDD" id="cd03177">
    <property type="entry name" value="GST_C_Delta_Epsilon"/>
    <property type="match status" value="1"/>
</dbReference>
<evidence type="ECO:0000313" key="4">
    <source>
        <dbReference type="EMBL" id="AEV23876.1"/>
    </source>
</evidence>
<dbReference type="Pfam" id="PF02798">
    <property type="entry name" value="GST_N"/>
    <property type="match status" value="1"/>
</dbReference>
<dbReference type="SFLD" id="SFLDG01153">
    <property type="entry name" value="Main.4:_Theta-like"/>
    <property type="match status" value="1"/>
</dbReference>
<organism evidence="4">
    <name type="scientific">Periplaneta americana</name>
    <name type="common">American cockroach</name>
    <name type="synonym">Blatta americana</name>
    <dbReference type="NCBI Taxonomy" id="6978"/>
    <lineage>
        <taxon>Eukaryota</taxon>
        <taxon>Metazoa</taxon>
        <taxon>Ecdysozoa</taxon>
        <taxon>Arthropoda</taxon>
        <taxon>Hexapoda</taxon>
        <taxon>Insecta</taxon>
        <taxon>Pterygota</taxon>
        <taxon>Neoptera</taxon>
        <taxon>Polyneoptera</taxon>
        <taxon>Dictyoptera</taxon>
        <taxon>Blattodea</taxon>
        <taxon>Blattoidea</taxon>
        <taxon>Blattidae</taxon>
        <taxon>Blattinae</taxon>
        <taxon>Periplaneta</taxon>
    </lineage>
</organism>
<dbReference type="Pfam" id="PF13410">
    <property type="entry name" value="GST_C_2"/>
    <property type="match status" value="1"/>
</dbReference>
<comment type="subunit">
    <text evidence="1">Homodimer.</text>
</comment>
<dbReference type="SUPFAM" id="SSF52833">
    <property type="entry name" value="Thioredoxin-like"/>
    <property type="match status" value="1"/>
</dbReference>
<dbReference type="EMBL" id="FJ855494">
    <property type="protein sequence ID" value="AEV23876.1"/>
    <property type="molecule type" value="mRNA"/>
</dbReference>